<dbReference type="RefSeq" id="WP_129077636.1">
    <property type="nucleotide sequence ID" value="NZ_QOUX01000026.1"/>
</dbReference>
<evidence type="ECO:0000313" key="2">
    <source>
        <dbReference type="Proteomes" id="UP000290649"/>
    </source>
</evidence>
<comment type="caution">
    <text evidence="1">The sequence shown here is derived from an EMBL/GenBank/DDBJ whole genome shotgun (WGS) entry which is preliminary data.</text>
</comment>
<name>A0A4Q0VX64_9BACI</name>
<dbReference type="AlphaFoldDB" id="A0A4Q0VX64"/>
<gene>
    <name evidence="1" type="ORF">DS745_07495</name>
</gene>
<organism evidence="1 2">
    <name type="scientific">Anaerobacillus alkaliphilus</name>
    <dbReference type="NCBI Taxonomy" id="1548597"/>
    <lineage>
        <taxon>Bacteria</taxon>
        <taxon>Bacillati</taxon>
        <taxon>Bacillota</taxon>
        <taxon>Bacilli</taxon>
        <taxon>Bacillales</taxon>
        <taxon>Bacillaceae</taxon>
        <taxon>Anaerobacillus</taxon>
    </lineage>
</organism>
<sequence>MDLGNAGYLDQATVEVDHTGSKHMYEKGKLIGTKQQGLFPNTAETFHNGEKVAQTRENILGGIDVIQDGKHTGIIKEDVHGNMSLYDTNYGKIAHLNHEGNIREVLTHNDPLSQANRVNYQQLKFFA</sequence>
<accession>A0A4Q0VX64</accession>
<dbReference type="EMBL" id="QOUX01000026">
    <property type="protein sequence ID" value="RXJ02225.1"/>
    <property type="molecule type" value="Genomic_DNA"/>
</dbReference>
<reference evidence="1 2" key="1">
    <citation type="journal article" date="2019" name="Int. J. Syst. Evol. Microbiol.">
        <title>Anaerobacillus alkaliphilus sp. nov., a novel alkaliphilic and moderately halophilic bacterium.</title>
        <authorList>
            <person name="Borsodi A.K."/>
            <person name="Aszalos J.M."/>
            <person name="Bihari P."/>
            <person name="Nagy I."/>
            <person name="Schumann P."/>
            <person name="Sproer C."/>
            <person name="Kovacs A.L."/>
            <person name="Boka K."/>
            <person name="Dobosy P."/>
            <person name="Ovari M."/>
            <person name="Szili-Kovacs T."/>
            <person name="Toth E."/>
        </authorList>
    </citation>
    <scope>NUCLEOTIDE SEQUENCE [LARGE SCALE GENOMIC DNA]</scope>
    <source>
        <strain evidence="1 2">B16-10</strain>
    </source>
</reference>
<keyword evidence="2" id="KW-1185">Reference proteome</keyword>
<dbReference type="OrthoDB" id="9842912at2"/>
<evidence type="ECO:0000313" key="1">
    <source>
        <dbReference type="EMBL" id="RXJ02225.1"/>
    </source>
</evidence>
<proteinExistence type="predicted"/>
<protein>
    <submittedName>
        <fullName evidence="1">Uncharacterized protein</fullName>
    </submittedName>
</protein>
<dbReference type="Proteomes" id="UP000290649">
    <property type="component" value="Unassembled WGS sequence"/>
</dbReference>